<sequence>MVYIRNKQVKGISYSYLVRSVWDKEKKASKQETIKYLGRTEKITLGDIPKDYADDKNILKFFAKESNGSRKNYNEYVTKVRKDLFKKLAGPGPINLAKVYEEYKDDFTILEFYDKIIKHILYDVGDLWRRNELMIGTEHVVSNRLLGIISELNKNQTRKKKRSKLLICNPSGERHNIVCNMLESILTDRGYNVYNISPSTPSKDVIKYVTNINPDMVMVSITLPANLQSGINLVKNISKDYNKPIVVGGQAITESSSKKFIPAIVMPNENTLVENLKEIRTLVPT</sequence>
<dbReference type="PROSITE" id="PS51332">
    <property type="entry name" value="B12_BINDING"/>
    <property type="match status" value="1"/>
</dbReference>
<feature type="domain" description="B12-binding" evidence="1">
    <location>
        <begin position="162"/>
        <end position="285"/>
    </location>
</feature>
<proteinExistence type="predicted"/>
<name>A0A075FRK1_9ARCH</name>
<accession>A0A075FRK1</accession>
<dbReference type="Pfam" id="PF02310">
    <property type="entry name" value="B12-binding"/>
    <property type="match status" value="1"/>
</dbReference>
<evidence type="ECO:0000259" key="1">
    <source>
        <dbReference type="PROSITE" id="PS51332"/>
    </source>
</evidence>
<protein>
    <submittedName>
        <fullName evidence="2">Response regulator receiver domain-containing protein</fullName>
    </submittedName>
</protein>
<dbReference type="GO" id="GO:0031419">
    <property type="term" value="F:cobalamin binding"/>
    <property type="evidence" value="ECO:0007669"/>
    <property type="project" value="InterPro"/>
</dbReference>
<dbReference type="AlphaFoldDB" id="A0A075FRK1"/>
<dbReference type="EMBL" id="KF900407">
    <property type="protein sequence ID" value="AIE93923.1"/>
    <property type="molecule type" value="Genomic_DNA"/>
</dbReference>
<evidence type="ECO:0000313" key="2">
    <source>
        <dbReference type="EMBL" id="AIE93923.1"/>
    </source>
</evidence>
<dbReference type="Gene3D" id="1.10.1240.10">
    <property type="entry name" value="Methionine synthase domain"/>
    <property type="match status" value="1"/>
</dbReference>
<organism evidence="2">
    <name type="scientific">uncultured marine thaumarchaeote AD1000_41_C07</name>
    <dbReference type="NCBI Taxonomy" id="1455916"/>
    <lineage>
        <taxon>Archaea</taxon>
        <taxon>Nitrososphaerota</taxon>
        <taxon>environmental samples</taxon>
    </lineage>
</organism>
<reference evidence="2" key="1">
    <citation type="journal article" date="2014" name="Genome Biol. Evol.">
        <title>Pangenome evidence for extensive interdomain horizontal transfer affecting lineage core and shell genes in uncultured planktonic thaumarchaeota and euryarchaeota.</title>
        <authorList>
            <person name="Deschamps P."/>
            <person name="Zivanovic Y."/>
            <person name="Moreira D."/>
            <person name="Rodriguez-Valera F."/>
            <person name="Lopez-Garcia P."/>
        </authorList>
    </citation>
    <scope>NUCLEOTIDE SEQUENCE</scope>
</reference>
<dbReference type="InterPro" id="IPR036594">
    <property type="entry name" value="Meth_synthase_dom"/>
</dbReference>
<dbReference type="SUPFAM" id="SSF52242">
    <property type="entry name" value="Cobalamin (vitamin B12)-binding domain"/>
    <property type="match status" value="1"/>
</dbReference>
<dbReference type="GO" id="GO:0046872">
    <property type="term" value="F:metal ion binding"/>
    <property type="evidence" value="ECO:0007669"/>
    <property type="project" value="InterPro"/>
</dbReference>
<dbReference type="InterPro" id="IPR036724">
    <property type="entry name" value="Cobalamin-bd_sf"/>
</dbReference>
<dbReference type="Gene3D" id="3.40.50.280">
    <property type="entry name" value="Cobalamin-binding domain"/>
    <property type="match status" value="1"/>
</dbReference>
<dbReference type="InterPro" id="IPR006158">
    <property type="entry name" value="Cobalamin-bd"/>
</dbReference>